<evidence type="ECO:0000256" key="5">
    <source>
        <dbReference type="ARBA" id="ARBA00023136"/>
    </source>
</evidence>
<comment type="subcellular location">
    <subcellularLocation>
        <location evidence="6">Cell membrane</location>
        <topology evidence="6">Multi-pass membrane protein</topology>
    </subcellularLocation>
    <subcellularLocation>
        <location evidence="1">Membrane</location>
    </subcellularLocation>
</comment>
<protein>
    <recommendedName>
        <fullName evidence="6">SURF1-like protein</fullName>
    </recommendedName>
</protein>
<keyword evidence="6" id="KW-1003">Cell membrane</keyword>
<dbReference type="Proteomes" id="UP000269198">
    <property type="component" value="Unassembled WGS sequence"/>
</dbReference>
<dbReference type="CDD" id="cd06662">
    <property type="entry name" value="SURF1"/>
    <property type="match status" value="1"/>
</dbReference>
<dbReference type="InterPro" id="IPR002994">
    <property type="entry name" value="Surf1/Shy1"/>
</dbReference>
<keyword evidence="5 6" id="KW-0472">Membrane</keyword>
<dbReference type="AlphaFoldDB" id="A0A3N0E5A7"/>
<dbReference type="PANTHER" id="PTHR23427">
    <property type="entry name" value="SURFEIT LOCUS PROTEIN"/>
    <property type="match status" value="1"/>
</dbReference>
<sequence>MLAFHALVAVVVPVFVTLGFWQLDRWEERSTAAQLQEDNLSSDPVPVAELTGVGEDVDSADRWRRVTVTGSYDTDNELYVRNRDGSRGVGLHVVTPLVTEDGTGVLVNRGWVEQPPTATSRPDVPPPPDGEVTVTGRIQFSETEENTGVRDRGGLPERQIMLVDVAEIGEDLPYPLYGGYVERTGENPSSDPAPEPVAPPETNLGMNMSYAVQWWVFAVIAVGGWVFLVRREVRDAREGLGPVEDDSDDPDSAPRPPARV</sequence>
<evidence type="ECO:0000313" key="8">
    <source>
        <dbReference type="EMBL" id="RNL82983.1"/>
    </source>
</evidence>
<reference evidence="8 9" key="1">
    <citation type="submission" date="2018-11" db="EMBL/GenBank/DDBJ databases">
        <title>The genome draft of YIM 96095.</title>
        <authorList>
            <person name="Tang S.-K."/>
            <person name="Chunyu W.-X."/>
            <person name="Feng Y.-Z."/>
        </authorList>
    </citation>
    <scope>NUCLEOTIDE SEQUENCE [LARGE SCALE GENOMIC DNA]</scope>
    <source>
        <strain evidence="8 9">YIM 96095</strain>
    </source>
</reference>
<feature type="region of interest" description="Disordered" evidence="7">
    <location>
        <begin position="237"/>
        <end position="260"/>
    </location>
</feature>
<evidence type="ECO:0000256" key="7">
    <source>
        <dbReference type="SAM" id="MobiDB-lite"/>
    </source>
</evidence>
<comment type="similarity">
    <text evidence="2 6">Belongs to the SURF1 family.</text>
</comment>
<accession>A0A3N0E5A7</accession>
<evidence type="ECO:0000313" key="9">
    <source>
        <dbReference type="Proteomes" id="UP000269198"/>
    </source>
</evidence>
<evidence type="ECO:0000256" key="2">
    <source>
        <dbReference type="ARBA" id="ARBA00007165"/>
    </source>
</evidence>
<feature type="region of interest" description="Disordered" evidence="7">
    <location>
        <begin position="179"/>
        <end position="200"/>
    </location>
</feature>
<feature type="transmembrane region" description="Helical" evidence="6">
    <location>
        <begin position="212"/>
        <end position="229"/>
    </location>
</feature>
<dbReference type="PROSITE" id="PS50895">
    <property type="entry name" value="SURF1"/>
    <property type="match status" value="1"/>
</dbReference>
<evidence type="ECO:0000256" key="4">
    <source>
        <dbReference type="ARBA" id="ARBA00022989"/>
    </source>
</evidence>
<dbReference type="InterPro" id="IPR045214">
    <property type="entry name" value="Surf1/Surf4"/>
</dbReference>
<evidence type="ECO:0000256" key="3">
    <source>
        <dbReference type="ARBA" id="ARBA00022692"/>
    </source>
</evidence>
<evidence type="ECO:0000256" key="1">
    <source>
        <dbReference type="ARBA" id="ARBA00004370"/>
    </source>
</evidence>
<evidence type="ECO:0000256" key="6">
    <source>
        <dbReference type="RuleBase" id="RU363076"/>
    </source>
</evidence>
<dbReference type="Pfam" id="PF02104">
    <property type="entry name" value="SURF1"/>
    <property type="match status" value="1"/>
</dbReference>
<organism evidence="8 9">
    <name type="scientific">Halostreptopolyspora alba</name>
    <dbReference type="NCBI Taxonomy" id="2487137"/>
    <lineage>
        <taxon>Bacteria</taxon>
        <taxon>Bacillati</taxon>
        <taxon>Actinomycetota</taxon>
        <taxon>Actinomycetes</taxon>
        <taxon>Streptosporangiales</taxon>
        <taxon>Nocardiopsidaceae</taxon>
        <taxon>Halostreptopolyspora</taxon>
    </lineage>
</organism>
<comment type="caution">
    <text evidence="8">The sequence shown here is derived from an EMBL/GenBank/DDBJ whole genome shotgun (WGS) entry which is preliminary data.</text>
</comment>
<comment type="caution">
    <text evidence="6">Lacks conserved residue(s) required for the propagation of feature annotation.</text>
</comment>
<gene>
    <name evidence="8" type="ORF">EFW17_17320</name>
</gene>
<dbReference type="EMBL" id="RJMB01000019">
    <property type="protein sequence ID" value="RNL82983.1"/>
    <property type="molecule type" value="Genomic_DNA"/>
</dbReference>
<name>A0A3N0E5A7_9ACTN</name>
<dbReference type="GO" id="GO:0005886">
    <property type="term" value="C:plasma membrane"/>
    <property type="evidence" value="ECO:0007669"/>
    <property type="project" value="UniProtKB-SubCell"/>
</dbReference>
<proteinExistence type="inferred from homology"/>
<keyword evidence="3 6" id="KW-0812">Transmembrane</keyword>
<keyword evidence="4 6" id="KW-1133">Transmembrane helix</keyword>
<dbReference type="PANTHER" id="PTHR23427:SF2">
    <property type="entry name" value="SURFEIT LOCUS PROTEIN 1"/>
    <property type="match status" value="1"/>
</dbReference>
<dbReference type="OrthoDB" id="9807214at2"/>
<keyword evidence="9" id="KW-1185">Reference proteome</keyword>